<protein>
    <submittedName>
        <fullName evidence="2">Uncharacterized protein</fullName>
    </submittedName>
</protein>
<reference evidence="2 3" key="1">
    <citation type="submission" date="2024-04" db="EMBL/GenBank/DDBJ databases">
        <title>Complete genome sequence of Nguyenibacter vanlangesis HBCM-1154, a strain capable of nitrogen fixation, IAA production, and phosphorus solubilization isolated from sugarcane soil.</title>
        <authorList>
            <person name="MY HANH P."/>
        </authorList>
    </citation>
    <scope>NUCLEOTIDE SEQUENCE [LARGE SCALE GENOMIC DNA]</scope>
    <source>
        <strain evidence="2 3">HBCM 1154</strain>
    </source>
</reference>
<evidence type="ECO:0000313" key="3">
    <source>
        <dbReference type="Proteomes" id="UP001449795"/>
    </source>
</evidence>
<dbReference type="EMBL" id="CP152276">
    <property type="protein sequence ID" value="XAE43673.1"/>
    <property type="molecule type" value="Genomic_DNA"/>
</dbReference>
<feature type="compositionally biased region" description="Low complexity" evidence="1">
    <location>
        <begin position="64"/>
        <end position="91"/>
    </location>
</feature>
<evidence type="ECO:0000313" key="2">
    <source>
        <dbReference type="EMBL" id="XAE43673.1"/>
    </source>
</evidence>
<sequence length="147" mass="15189">MSALRRAVNEPDLSYRTFGNLDQIPAEAIEAALPHDELAPLAPSFASAGSEAAAGAEMPPPGAFAPSGAPAEGAVPLDMPSRPAAPMAAAFPPDPAHRRRVDDVAAGSVTAGGGGGNRRMRLSDMFAVLRGEAVLDRSERTLRGMFR</sequence>
<accession>A0ABZ3D798</accession>
<feature type="region of interest" description="Disordered" evidence="1">
    <location>
        <begin position="47"/>
        <end position="117"/>
    </location>
</feature>
<dbReference type="RefSeq" id="WP_342629064.1">
    <property type="nucleotide sequence ID" value="NZ_CP152276.1"/>
</dbReference>
<organism evidence="2 3">
    <name type="scientific">Nguyenibacter vanlangensis</name>
    <dbReference type="NCBI Taxonomy" id="1216886"/>
    <lineage>
        <taxon>Bacteria</taxon>
        <taxon>Pseudomonadati</taxon>
        <taxon>Pseudomonadota</taxon>
        <taxon>Alphaproteobacteria</taxon>
        <taxon>Acetobacterales</taxon>
        <taxon>Acetobacteraceae</taxon>
        <taxon>Nguyenibacter</taxon>
    </lineage>
</organism>
<name>A0ABZ3D798_9PROT</name>
<proteinExistence type="predicted"/>
<evidence type="ECO:0000256" key="1">
    <source>
        <dbReference type="SAM" id="MobiDB-lite"/>
    </source>
</evidence>
<feature type="compositionally biased region" description="Low complexity" evidence="1">
    <location>
        <begin position="47"/>
        <end position="57"/>
    </location>
</feature>
<dbReference type="Proteomes" id="UP001449795">
    <property type="component" value="Chromosome"/>
</dbReference>
<gene>
    <name evidence="2" type="ORF">AAC691_04295</name>
</gene>
<keyword evidence="3" id="KW-1185">Reference proteome</keyword>